<dbReference type="EMBL" id="CP011125">
    <property type="protein sequence ID" value="AKF03478.1"/>
    <property type="molecule type" value="Genomic_DNA"/>
</dbReference>
<accession>A0A0F6YGB7</accession>
<reference evidence="1 2" key="1">
    <citation type="submission" date="2015-03" db="EMBL/GenBank/DDBJ databases">
        <title>Genome assembly of Sandaracinus amylolyticus DSM 53668.</title>
        <authorList>
            <person name="Sharma G."/>
            <person name="Subramanian S."/>
        </authorList>
    </citation>
    <scope>NUCLEOTIDE SEQUENCE [LARGE SCALE GENOMIC DNA]</scope>
    <source>
        <strain evidence="1 2">DSM 53668</strain>
    </source>
</reference>
<name>A0A0F6YGB7_9BACT</name>
<dbReference type="RefSeq" id="WP_053230935.1">
    <property type="nucleotide sequence ID" value="NZ_CP011125.1"/>
</dbReference>
<protein>
    <submittedName>
        <fullName evidence="1">Uncharacterized protein</fullName>
    </submittedName>
</protein>
<dbReference type="Proteomes" id="UP000034883">
    <property type="component" value="Chromosome"/>
</dbReference>
<evidence type="ECO:0000313" key="2">
    <source>
        <dbReference type="Proteomes" id="UP000034883"/>
    </source>
</evidence>
<gene>
    <name evidence="1" type="ORF">DB32_000627</name>
</gene>
<organism evidence="1 2">
    <name type="scientific">Sandaracinus amylolyticus</name>
    <dbReference type="NCBI Taxonomy" id="927083"/>
    <lineage>
        <taxon>Bacteria</taxon>
        <taxon>Pseudomonadati</taxon>
        <taxon>Myxococcota</taxon>
        <taxon>Polyangia</taxon>
        <taxon>Polyangiales</taxon>
        <taxon>Sandaracinaceae</taxon>
        <taxon>Sandaracinus</taxon>
    </lineage>
</organism>
<evidence type="ECO:0000313" key="1">
    <source>
        <dbReference type="EMBL" id="AKF03478.1"/>
    </source>
</evidence>
<keyword evidence="2" id="KW-1185">Reference proteome</keyword>
<dbReference type="KEGG" id="samy:DB32_000627"/>
<dbReference type="AlphaFoldDB" id="A0A0F6YGB7"/>
<proteinExistence type="predicted"/>
<sequence length="158" mass="16720">MRTIAELIEADESVAFGACGRVVIMVWTGVATRERLERSAEIVVAHAARGGPIGIISVVEHGAPIPAPESIEIAVDRIVAAAPELAGSAFVIEGGGDWAMAVLDVASTAHRRHHDVLVRKYCHDTREASAWLTARCGGAPTRAELVDAIEIVRAALVR</sequence>